<dbReference type="GO" id="GO:0000270">
    <property type="term" value="P:peptidoglycan metabolic process"/>
    <property type="evidence" value="ECO:0007669"/>
    <property type="project" value="TreeGrafter"/>
</dbReference>
<dbReference type="InterPro" id="IPR000667">
    <property type="entry name" value="Peptidase_S13"/>
</dbReference>
<keyword evidence="2 4" id="KW-0378">Hydrolase</keyword>
<dbReference type="GO" id="GO:0006508">
    <property type="term" value="P:proteolysis"/>
    <property type="evidence" value="ECO:0007669"/>
    <property type="project" value="InterPro"/>
</dbReference>
<dbReference type="NCBIfam" id="TIGR00666">
    <property type="entry name" value="PBP4"/>
    <property type="match status" value="1"/>
</dbReference>
<dbReference type="Pfam" id="PF02113">
    <property type="entry name" value="Peptidase_S13"/>
    <property type="match status" value="1"/>
</dbReference>
<protein>
    <submittedName>
        <fullName evidence="4">D-alanyl-D-alanine carboxypeptidase/D-alanyl-D-alanine-endopeptidase</fullName>
        <ecNumber evidence="4">3.4.16.4</ecNumber>
    </submittedName>
</protein>
<name>A0A9D7E549_9PROT</name>
<dbReference type="Gene3D" id="3.40.710.10">
    <property type="entry name" value="DD-peptidase/beta-lactamase superfamily"/>
    <property type="match status" value="1"/>
</dbReference>
<organism evidence="4 5">
    <name type="scientific">Candidatus Methylophosphatis roskildensis</name>
    <dbReference type="NCBI Taxonomy" id="2899263"/>
    <lineage>
        <taxon>Bacteria</taxon>
        <taxon>Pseudomonadati</taxon>
        <taxon>Pseudomonadota</taxon>
        <taxon>Betaproteobacteria</taxon>
        <taxon>Nitrosomonadales</taxon>
        <taxon>Sterolibacteriaceae</taxon>
        <taxon>Candidatus Methylophosphatis</taxon>
    </lineage>
</organism>
<dbReference type="EMBL" id="JADJEV010000004">
    <property type="protein sequence ID" value="MBK6973992.1"/>
    <property type="molecule type" value="Genomic_DNA"/>
</dbReference>
<evidence type="ECO:0000256" key="2">
    <source>
        <dbReference type="ARBA" id="ARBA00022801"/>
    </source>
</evidence>
<keyword evidence="4" id="KW-0121">Carboxypeptidase</keyword>
<dbReference type="Gene3D" id="3.50.80.20">
    <property type="entry name" value="D-Ala-D-Ala carboxypeptidase C, peptidase S13"/>
    <property type="match status" value="1"/>
</dbReference>
<comment type="caution">
    <text evidence="4">The sequence shown here is derived from an EMBL/GenBank/DDBJ whole genome shotgun (WGS) entry which is preliminary data.</text>
</comment>
<comment type="similarity">
    <text evidence="1">Belongs to the peptidase S13 family.</text>
</comment>
<dbReference type="Proteomes" id="UP000807785">
    <property type="component" value="Unassembled WGS sequence"/>
</dbReference>
<sequence>MTLLRSPSLALLCLLALTLFDCATRAHADPGLPPPVLQALRDAGVPISASGAYVQEVGSANPSLRHNAGVPMNPASVMKLLTTSAALDLLGPAHTWKTEALVASTPADGVLAGDLYLRGSGDPKLTIDALWLWLREMRARGLREIRGDIVLDRSLFELGTPDPGEFDGQPLRAYNVIPDAMLLNFKAQQLTFVPEAQRVAVLVEPPLAPLDVLSLVKPIDGGCDNWRGGLRYDLATHGGRARLTLTGTYPTSCGEKTWSLAPLDHRDYADALVRELWRELGGSIGGRVRDGAVPAAARLFSTHESPPLADQIRDINKWSNNVMARQLFLTLGAAAGHAPVREADGEVAIRAWLKSRDLSMPELVLDNGSGLSRRERISAESLGRLLLFAWASPTMPEFISSLPVFGVDGTLKKRGNDNGNNASGRAHLKGGTLDGVRCVAGYVLDRSGRRHVVVWLVNHANSGATRAAQDALVDWVVNRSVYVPSPPSKAD</sequence>
<dbReference type="SUPFAM" id="SSF56601">
    <property type="entry name" value="beta-lactamase/transpeptidase-like"/>
    <property type="match status" value="1"/>
</dbReference>
<accession>A0A9D7E549</accession>
<dbReference type="PANTHER" id="PTHR30023">
    <property type="entry name" value="D-ALANYL-D-ALANINE CARBOXYPEPTIDASE"/>
    <property type="match status" value="1"/>
</dbReference>
<evidence type="ECO:0000313" key="5">
    <source>
        <dbReference type="Proteomes" id="UP000807785"/>
    </source>
</evidence>
<dbReference type="PANTHER" id="PTHR30023:SF0">
    <property type="entry name" value="PENICILLIN-SENSITIVE CARBOXYPEPTIDASE A"/>
    <property type="match status" value="1"/>
</dbReference>
<evidence type="ECO:0000256" key="3">
    <source>
        <dbReference type="SAM" id="SignalP"/>
    </source>
</evidence>
<evidence type="ECO:0000313" key="4">
    <source>
        <dbReference type="EMBL" id="MBK6973992.1"/>
    </source>
</evidence>
<feature type="signal peptide" evidence="3">
    <location>
        <begin position="1"/>
        <end position="28"/>
    </location>
</feature>
<dbReference type="GO" id="GO:0009002">
    <property type="term" value="F:serine-type D-Ala-D-Ala carboxypeptidase activity"/>
    <property type="evidence" value="ECO:0007669"/>
    <property type="project" value="UniProtKB-EC"/>
</dbReference>
<feature type="chain" id="PRO_5039111735" evidence="3">
    <location>
        <begin position="29"/>
        <end position="491"/>
    </location>
</feature>
<gene>
    <name evidence="4" type="primary">dacB</name>
    <name evidence="4" type="ORF">IPH26_14015</name>
</gene>
<proteinExistence type="inferred from homology"/>
<dbReference type="PRINTS" id="PR00922">
    <property type="entry name" value="DADACBPTASE3"/>
</dbReference>
<evidence type="ECO:0000256" key="1">
    <source>
        <dbReference type="ARBA" id="ARBA00006096"/>
    </source>
</evidence>
<keyword evidence="4" id="KW-0645">Protease</keyword>
<dbReference type="EC" id="3.4.16.4" evidence="4"/>
<keyword evidence="3" id="KW-0732">Signal</keyword>
<reference evidence="4" key="1">
    <citation type="submission" date="2020-10" db="EMBL/GenBank/DDBJ databases">
        <title>Connecting structure to function with the recovery of over 1000 high-quality activated sludge metagenome-assembled genomes encoding full-length rRNA genes using long-read sequencing.</title>
        <authorList>
            <person name="Singleton C.M."/>
            <person name="Petriglieri F."/>
            <person name="Kristensen J.M."/>
            <person name="Kirkegaard R.H."/>
            <person name="Michaelsen T.Y."/>
            <person name="Andersen M.H."/>
            <person name="Karst S.M."/>
            <person name="Dueholm M.S."/>
            <person name="Nielsen P.H."/>
            <person name="Albertsen M."/>
        </authorList>
    </citation>
    <scope>NUCLEOTIDE SEQUENCE</scope>
    <source>
        <strain evidence="4">Bjer_18-Q3-R1-45_BAT3C.347</strain>
    </source>
</reference>
<dbReference type="InterPro" id="IPR012338">
    <property type="entry name" value="Beta-lactam/transpept-like"/>
</dbReference>
<dbReference type="AlphaFoldDB" id="A0A9D7E549"/>